<name>Q87BX4_XYLFT</name>
<dbReference type="InterPro" id="IPR051018">
    <property type="entry name" value="Bacteriophage_GH24"/>
</dbReference>
<proteinExistence type="inferred from homology"/>
<dbReference type="AlphaFoldDB" id="Q87BX4"/>
<dbReference type="GO" id="GO:0016998">
    <property type="term" value="P:cell wall macromolecule catabolic process"/>
    <property type="evidence" value="ECO:0007669"/>
    <property type="project" value="InterPro"/>
</dbReference>
<feature type="region of interest" description="Disordered" evidence="8">
    <location>
        <begin position="145"/>
        <end position="170"/>
    </location>
</feature>
<gene>
    <name evidence="9" type="primary">lycV</name>
    <name evidence="9" type="ordered locus">PD_1323</name>
</gene>
<dbReference type="GO" id="GO:0031640">
    <property type="term" value="P:killing of cells of another organism"/>
    <property type="evidence" value="ECO:0007669"/>
    <property type="project" value="UniProtKB-KW"/>
</dbReference>
<keyword evidence="3 7" id="KW-0081">Bacteriolytic enzyme</keyword>
<dbReference type="Pfam" id="PF00959">
    <property type="entry name" value="Phage_lysozyme"/>
    <property type="match status" value="1"/>
</dbReference>
<dbReference type="InterPro" id="IPR002196">
    <property type="entry name" value="Glyco_hydro_24"/>
</dbReference>
<reference evidence="9 10" key="1">
    <citation type="journal article" date="2003" name="J. Bacteriol.">
        <title>Comparative analyses of the complete genome sequences of Pierce's disease and citrus variegated chlorosis strains of Xylella fastidiosa.</title>
        <authorList>
            <person name="Van Sluys M.A."/>
            <person name="de Oliveira M.C."/>
            <person name="Monteiro-Vitorello C.B."/>
            <person name="Miyaki C.Y."/>
            <person name="Furlan L.R."/>
            <person name="Camargo L.E."/>
            <person name="da Silva A.C."/>
            <person name="Moon D.H."/>
            <person name="Takita M.A."/>
            <person name="Lemos E.G."/>
            <person name="Machado M.A."/>
            <person name="Ferro M.I."/>
            <person name="da Silva F.R."/>
            <person name="Goldman M.H."/>
            <person name="Goldman G.H."/>
            <person name="Lemos M.V."/>
            <person name="El-Dorry H."/>
            <person name="Tsai S.M."/>
            <person name="Carrer H."/>
            <person name="Carraro D.M."/>
            <person name="de Oliveira R.C."/>
            <person name="Nunes L.R."/>
            <person name="Siqueira W.J."/>
            <person name="Coutinho L.L."/>
            <person name="Kimura E.T."/>
            <person name="Ferro E.S."/>
            <person name="Harakava R."/>
            <person name="Kuramae E.E."/>
            <person name="Marino C.L."/>
            <person name="Giglioti E."/>
            <person name="Abreu I.L."/>
            <person name="Alves L.M."/>
            <person name="do Amaral A.M."/>
            <person name="Baia G.S."/>
            <person name="Blanco S.R."/>
            <person name="Brito M.S."/>
            <person name="Cannavan F.S."/>
            <person name="Celestino A.V."/>
            <person name="da Cunha A.F."/>
            <person name="Fenille R.C."/>
            <person name="Ferro J.A."/>
            <person name="Formighieri E.F."/>
            <person name="Kishi L.T."/>
            <person name="Leoni S.G."/>
            <person name="Oliveira A.R."/>
            <person name="Rosa V.E.Jr."/>
            <person name="Sassaki F.T."/>
            <person name="Sena J.A."/>
            <person name="de Souza A.A."/>
            <person name="Truffi D."/>
            <person name="Tsukumo F."/>
            <person name="Yanai G.M."/>
            <person name="Zaros L.G."/>
            <person name="Civerolo E.L."/>
            <person name="Simpson A.J."/>
            <person name="Almeida N.F.Jr."/>
            <person name="Setubal J.C."/>
            <person name="Kitajima J.P."/>
        </authorList>
    </citation>
    <scope>NUCLEOTIDE SEQUENCE [LARGE SCALE GENOMIC DNA]</scope>
    <source>
        <strain evidence="10">Temecula1 / ATCC 700964</strain>
    </source>
</reference>
<evidence type="ECO:0000313" key="10">
    <source>
        <dbReference type="Proteomes" id="UP000002516"/>
    </source>
</evidence>
<dbReference type="CAZy" id="GH24">
    <property type="family name" value="Glycoside Hydrolase Family 24"/>
</dbReference>
<dbReference type="PANTHER" id="PTHR38107:SF3">
    <property type="entry name" value="LYSOZYME RRRD-RELATED"/>
    <property type="match status" value="1"/>
</dbReference>
<protein>
    <recommendedName>
        <fullName evidence="7">Lysozyme</fullName>
        <ecNumber evidence="7">3.2.1.17</ecNumber>
    </recommendedName>
</protein>
<feature type="compositionally biased region" description="Basic residues" evidence="8">
    <location>
        <begin position="158"/>
        <end position="169"/>
    </location>
</feature>
<dbReference type="Gene3D" id="1.10.530.40">
    <property type="match status" value="1"/>
</dbReference>
<feature type="compositionally biased region" description="Polar residues" evidence="8">
    <location>
        <begin position="145"/>
        <end position="154"/>
    </location>
</feature>
<dbReference type="HOGENOM" id="CLU_091641_3_3_6"/>
<evidence type="ECO:0000256" key="1">
    <source>
        <dbReference type="ARBA" id="ARBA00000632"/>
    </source>
</evidence>
<comment type="catalytic activity">
    <reaction evidence="1 7">
        <text>Hydrolysis of (1-&gt;4)-beta-linkages between N-acetylmuramic acid and N-acetyl-D-glucosamine residues in a peptidoglycan and between N-acetyl-D-glucosamine residues in chitodextrins.</text>
        <dbReference type="EC" id="3.2.1.17"/>
    </reaction>
</comment>
<keyword evidence="10" id="KW-1185">Reference proteome</keyword>
<evidence type="ECO:0000256" key="2">
    <source>
        <dbReference type="ARBA" id="ARBA00022529"/>
    </source>
</evidence>
<dbReference type="GO" id="GO:0009253">
    <property type="term" value="P:peptidoglycan catabolic process"/>
    <property type="evidence" value="ECO:0007669"/>
    <property type="project" value="InterPro"/>
</dbReference>
<dbReference type="HAMAP" id="MF_04110">
    <property type="entry name" value="ENDOLYSIN_T4"/>
    <property type="match status" value="1"/>
</dbReference>
<sequence length="206" mass="23128">MAHTAFERFFAYWSPPMQTIGEEGIALIKFFEGCKLSPYTCPGGVLTIGYGETGKHVVPGLRLTNEQEADARLRARLAKEFEPAVRRHVKVTLAQHQFDALVSLSFNIGAGAFHRSTLLRKLNAGDVAGAAEQFHVWKWAGGSIQQSPPNQCDTWPQRRQRPRHRRHTPRPIPALCRFGVAAWSRPGALSRMNGRRRACKCRPLCE</sequence>
<evidence type="ECO:0000256" key="8">
    <source>
        <dbReference type="SAM" id="MobiDB-lite"/>
    </source>
</evidence>
<evidence type="ECO:0000256" key="3">
    <source>
        <dbReference type="ARBA" id="ARBA00022638"/>
    </source>
</evidence>
<keyword evidence="2 7" id="KW-0929">Antimicrobial</keyword>
<evidence type="ECO:0000256" key="7">
    <source>
        <dbReference type="RuleBase" id="RU003788"/>
    </source>
</evidence>
<dbReference type="EC" id="3.2.1.17" evidence="7"/>
<comment type="similarity">
    <text evidence="7">Belongs to the glycosyl hydrolase 24 family.</text>
</comment>
<dbReference type="GO" id="GO:0003796">
    <property type="term" value="F:lysozyme activity"/>
    <property type="evidence" value="ECO:0007669"/>
    <property type="project" value="UniProtKB-EC"/>
</dbReference>
<evidence type="ECO:0000313" key="9">
    <source>
        <dbReference type="EMBL" id="AAO29171.1"/>
    </source>
</evidence>
<keyword evidence="4 7" id="KW-0378">Hydrolase</keyword>
<dbReference type="InterPro" id="IPR033907">
    <property type="entry name" value="Endolysin_autolysin"/>
</dbReference>
<dbReference type="GO" id="GO:0042742">
    <property type="term" value="P:defense response to bacterium"/>
    <property type="evidence" value="ECO:0007669"/>
    <property type="project" value="UniProtKB-KW"/>
</dbReference>
<dbReference type="SUPFAM" id="SSF53955">
    <property type="entry name" value="Lysozyme-like"/>
    <property type="match status" value="1"/>
</dbReference>
<dbReference type="InterPro" id="IPR034690">
    <property type="entry name" value="Endolysin_T4_type"/>
</dbReference>
<dbReference type="Proteomes" id="UP000002516">
    <property type="component" value="Chromosome"/>
</dbReference>
<dbReference type="CDD" id="cd00737">
    <property type="entry name" value="lyz_endolysin_autolysin"/>
    <property type="match status" value="1"/>
</dbReference>
<dbReference type="EMBL" id="AE009442">
    <property type="protein sequence ID" value="AAO29171.1"/>
    <property type="molecule type" value="Genomic_DNA"/>
</dbReference>
<evidence type="ECO:0000256" key="5">
    <source>
        <dbReference type="ARBA" id="ARBA00023200"/>
    </source>
</evidence>
<keyword evidence="6 7" id="KW-0326">Glycosidase</keyword>
<organism evidence="9 10">
    <name type="scientific">Xylella fastidiosa (strain Temecula1 / ATCC 700964)</name>
    <dbReference type="NCBI Taxonomy" id="183190"/>
    <lineage>
        <taxon>Bacteria</taxon>
        <taxon>Pseudomonadati</taxon>
        <taxon>Pseudomonadota</taxon>
        <taxon>Gammaproteobacteria</taxon>
        <taxon>Lysobacterales</taxon>
        <taxon>Lysobacteraceae</taxon>
        <taxon>Xylella</taxon>
    </lineage>
</organism>
<evidence type="ECO:0000256" key="4">
    <source>
        <dbReference type="ARBA" id="ARBA00022801"/>
    </source>
</evidence>
<dbReference type="KEGG" id="xft:PD_1323"/>
<accession>Q87BX4</accession>
<dbReference type="InterPro" id="IPR023347">
    <property type="entry name" value="Lysozyme_dom_sf"/>
</dbReference>
<keyword evidence="5" id="KW-1035">Host cytoplasm</keyword>
<evidence type="ECO:0000256" key="6">
    <source>
        <dbReference type="ARBA" id="ARBA00023295"/>
    </source>
</evidence>
<dbReference type="InterPro" id="IPR023346">
    <property type="entry name" value="Lysozyme-like_dom_sf"/>
</dbReference>
<dbReference type="PANTHER" id="PTHR38107">
    <property type="match status" value="1"/>
</dbReference>